<dbReference type="Proteomes" id="UP000326344">
    <property type="component" value="Unassembled WGS sequence"/>
</dbReference>
<name>A0A5N1J1X1_9BACT</name>
<dbReference type="Pfam" id="PF16656">
    <property type="entry name" value="Pur_ac_phosph_N"/>
    <property type="match status" value="1"/>
</dbReference>
<feature type="domain" description="Calcineurin-like phosphoesterase" evidence="3">
    <location>
        <begin position="308"/>
        <end position="530"/>
    </location>
</feature>
<evidence type="ECO:0000313" key="5">
    <source>
        <dbReference type="EMBL" id="KAA9340398.1"/>
    </source>
</evidence>
<dbReference type="Gene3D" id="2.60.120.260">
    <property type="entry name" value="Galactose-binding domain-like"/>
    <property type="match status" value="2"/>
</dbReference>
<evidence type="ECO:0000256" key="2">
    <source>
        <dbReference type="SAM" id="SignalP"/>
    </source>
</evidence>
<keyword evidence="1 2" id="KW-0732">Signal</keyword>
<feature type="domain" description="Purple acid phosphatase N-terminal" evidence="4">
    <location>
        <begin position="216"/>
        <end position="296"/>
    </location>
</feature>
<dbReference type="InterPro" id="IPR029052">
    <property type="entry name" value="Metallo-depent_PP-like"/>
</dbReference>
<dbReference type="InterPro" id="IPR004843">
    <property type="entry name" value="Calcineurin-like_PHP"/>
</dbReference>
<dbReference type="InterPro" id="IPR003961">
    <property type="entry name" value="FN3_dom"/>
</dbReference>
<dbReference type="NCBIfam" id="TIGR04183">
    <property type="entry name" value="Por_Secre_tail"/>
    <property type="match status" value="1"/>
</dbReference>
<gene>
    <name evidence="5" type="ORF">F0P93_31145</name>
</gene>
<evidence type="ECO:0000256" key="1">
    <source>
        <dbReference type="ARBA" id="ARBA00022729"/>
    </source>
</evidence>
<reference evidence="5 6" key="1">
    <citation type="submission" date="2019-09" db="EMBL/GenBank/DDBJ databases">
        <title>Genome Sequence of Larkinella sp MA1.</title>
        <authorList>
            <person name="Srinivasan S."/>
        </authorList>
    </citation>
    <scope>NUCLEOTIDE SEQUENCE [LARGE SCALE GENOMIC DNA]</scope>
    <source>
        <strain evidence="5 6">MA1</strain>
    </source>
</reference>
<dbReference type="Gene3D" id="3.60.21.10">
    <property type="match status" value="1"/>
</dbReference>
<dbReference type="InterPro" id="IPR015914">
    <property type="entry name" value="PAPs_N"/>
</dbReference>
<dbReference type="AlphaFoldDB" id="A0A5N1J1X1"/>
<evidence type="ECO:0000259" key="4">
    <source>
        <dbReference type="Pfam" id="PF16656"/>
    </source>
</evidence>
<comment type="caution">
    <text evidence="5">The sequence shown here is derived from an EMBL/GenBank/DDBJ whole genome shotgun (WGS) entry which is preliminary data.</text>
</comment>
<dbReference type="PANTHER" id="PTHR45867">
    <property type="entry name" value="PURPLE ACID PHOSPHATASE"/>
    <property type="match status" value="1"/>
</dbReference>
<evidence type="ECO:0000259" key="3">
    <source>
        <dbReference type="Pfam" id="PF00149"/>
    </source>
</evidence>
<dbReference type="InterPro" id="IPR008963">
    <property type="entry name" value="Purple_acid_Pase-like_N"/>
</dbReference>
<dbReference type="GO" id="GO:0046872">
    <property type="term" value="F:metal ion binding"/>
    <property type="evidence" value="ECO:0007669"/>
    <property type="project" value="InterPro"/>
</dbReference>
<feature type="signal peptide" evidence="2">
    <location>
        <begin position="1"/>
        <end position="23"/>
    </location>
</feature>
<sequence>MKTYLLLLTGLFLLLSTENRVKAQSSSLTLVAQGATWKYLDNGSDQGTDWRSICYSDGTWKQGVTRLSYGELGDPTSPTAPNFVSYGPSATNKYITTYFRKKIMVDVAQYPDGYELRVLRDDGIVVYFNGAEVLRDNMPAGTITSKTTASTSLGDGEEAIWKKVTLPKTILNNGENTLAVEVHQFSAGSSDMAFNLELVGIGGTTPTTQLLRGPYLQMGTPTGMTLRWRTSSASMGLVRYGSSPGSLTQVVYEATQATDHSVSLTNLTPNTKYYYSVGAAETPTLVLQGTADNYFFTAPTTGTAKKTRIWAMGDFGEGTQRQLNVRDAFMNHVGSNYVDLWFWLGDNAYPGGLDTEYQKNLFDVYKNDRIIKQTPSYATPGNHDYANNNLTKTERTDHRIAYFDVMSHFKNAEAGGVASGKEEYYSFNYGNIHIISLDSFGYEPGQGTTIFGANGPQMIWLKKDLEAIKNNPAIQWTIVFWHHPPYTKGSHDSDSPANLANELRDIRQRLLPVLDQYKVDLVLNGHSHVYERSRLVRNYTGTETEFNPELHNAPALNNGQSSGRYDGSPNSCYYYKSSTAPVNEGIVYVVCGASGAGIDPGSTTKEGWPHNAMQTSIETVGGSMYLEVEGKRLDAKFIAEDGQVRDQFTIIKDTQPSQTLIASGATWKYLDNGTDPGTAWRTASYNDASWKQGTTRLSYGEIGDPTSPTAPNFVSYGPSAANKYITTYFRKKITLSDASVYNGFDMRVLRDDGVVVYVNGNEVFRNNMPTGTISATTTALAGLGDGEEAIWQTITLPRTAFVNGENVITAEVHQFNAGSSDMSFNLELMGTTCGAVTTSSNREASPAAVASLPSAELKPVTVYPNPTTGKVFLYPALPFQSYILTDLQGKTVRAVTQPGFLPEIDLSPLAPGMYLLISQGEAEKRKPIRIIKQ</sequence>
<dbReference type="EMBL" id="VTWS01000016">
    <property type="protein sequence ID" value="KAA9340398.1"/>
    <property type="molecule type" value="Genomic_DNA"/>
</dbReference>
<keyword evidence="6" id="KW-1185">Reference proteome</keyword>
<protein>
    <submittedName>
        <fullName evidence="5">T9SS type A sorting domain-containing protein</fullName>
    </submittedName>
</protein>
<dbReference type="Gene3D" id="2.60.40.380">
    <property type="entry name" value="Purple acid phosphatase-like, N-terminal"/>
    <property type="match status" value="1"/>
</dbReference>
<dbReference type="InterPro" id="IPR026444">
    <property type="entry name" value="Secre_tail"/>
</dbReference>
<dbReference type="GO" id="GO:0003993">
    <property type="term" value="F:acid phosphatase activity"/>
    <property type="evidence" value="ECO:0007669"/>
    <property type="project" value="InterPro"/>
</dbReference>
<organism evidence="5 6">
    <name type="scientific">Larkinella humicola</name>
    <dbReference type="NCBI Taxonomy" id="2607654"/>
    <lineage>
        <taxon>Bacteria</taxon>
        <taxon>Pseudomonadati</taxon>
        <taxon>Bacteroidota</taxon>
        <taxon>Cytophagia</taxon>
        <taxon>Cytophagales</taxon>
        <taxon>Spirosomataceae</taxon>
        <taxon>Larkinella</taxon>
    </lineage>
</organism>
<dbReference type="SUPFAM" id="SSF56300">
    <property type="entry name" value="Metallo-dependent phosphatases"/>
    <property type="match status" value="1"/>
</dbReference>
<dbReference type="SUPFAM" id="SSF49363">
    <property type="entry name" value="Purple acid phosphatase, N-terminal domain"/>
    <property type="match status" value="1"/>
</dbReference>
<evidence type="ECO:0000313" key="6">
    <source>
        <dbReference type="Proteomes" id="UP000326344"/>
    </source>
</evidence>
<dbReference type="CDD" id="cd00063">
    <property type="entry name" value="FN3"/>
    <property type="match status" value="1"/>
</dbReference>
<proteinExistence type="predicted"/>
<dbReference type="RefSeq" id="WP_150881707.1">
    <property type="nucleotide sequence ID" value="NZ_VTWS01000016.1"/>
</dbReference>
<dbReference type="Pfam" id="PF00149">
    <property type="entry name" value="Metallophos"/>
    <property type="match status" value="1"/>
</dbReference>
<accession>A0A5N1J1X1</accession>
<dbReference type="PANTHER" id="PTHR45867:SF3">
    <property type="entry name" value="ACID PHOSPHATASE TYPE 7"/>
    <property type="match status" value="1"/>
</dbReference>
<feature type="chain" id="PRO_5024886261" evidence="2">
    <location>
        <begin position="24"/>
        <end position="933"/>
    </location>
</feature>